<dbReference type="RefSeq" id="WP_127162248.1">
    <property type="nucleotide sequence ID" value="NZ_CP029822.1"/>
</dbReference>
<dbReference type="Pfam" id="PF10118">
    <property type="entry name" value="Metal_hydrol"/>
    <property type="match status" value="1"/>
</dbReference>
<dbReference type="Proteomes" id="UP000273143">
    <property type="component" value="Chromosome"/>
</dbReference>
<dbReference type="AlphaFoldDB" id="A0A3Q9JMY8"/>
<evidence type="ECO:0008006" key="3">
    <source>
        <dbReference type="Google" id="ProtNLM"/>
    </source>
</evidence>
<sequence length="309" mass="36263">MELKLRTVPKEVFTVMSLNENFKHLWVPDNVLSLVGLGTSYLLEFFEFYGEKISVYYDKFIKNTEYDDERFPIFISQEKRHAAAHKNLNVFIAKNYSQPSREKYHPRVYDFMYVAYKEFVEPIVAGIEKDEQAGKTIDSLSFKEALKTVAIFETQVCMASFSFYENVLANGKLEYMLDTSENLGVLYLLAYHYAEEMEHCSVSIEAYETIYKEQLWSKEQLKQYDKEVDILLHRITVATLYVARMLNIDVTVEQIQSRLPNYRGLVSEGFNAKEPKIVEKISNFVQSWDNEWEPMLLAKIKETIRRSEA</sequence>
<organism evidence="1 2">
    <name type="scientific">Entomomonas moraniae</name>
    <dbReference type="NCBI Taxonomy" id="2213226"/>
    <lineage>
        <taxon>Bacteria</taxon>
        <taxon>Pseudomonadati</taxon>
        <taxon>Pseudomonadota</taxon>
        <taxon>Gammaproteobacteria</taxon>
        <taxon>Pseudomonadales</taxon>
        <taxon>Pseudomonadaceae</taxon>
        <taxon>Entomomonas</taxon>
    </lineage>
</organism>
<gene>
    <name evidence="1" type="ORF">DM558_04635</name>
</gene>
<evidence type="ECO:0000313" key="1">
    <source>
        <dbReference type="EMBL" id="AZS50104.1"/>
    </source>
</evidence>
<accession>A0A3Q9JMY8</accession>
<reference evidence="2" key="1">
    <citation type="submission" date="2018-06" db="EMBL/GenBank/DDBJ databases">
        <title>Complete genome of Pseudomonas insecticola strain QZS01.</title>
        <authorList>
            <person name="Wang J."/>
            <person name="Su Q."/>
        </authorList>
    </citation>
    <scope>NUCLEOTIDE SEQUENCE [LARGE SCALE GENOMIC DNA]</scope>
    <source>
        <strain evidence="2">QZS01</strain>
    </source>
</reference>
<dbReference type="KEGG" id="emo:DM558_04635"/>
<dbReference type="InterPro" id="IPR016516">
    <property type="entry name" value="UCP07580"/>
</dbReference>
<name>A0A3Q9JMY8_9GAMM</name>
<evidence type="ECO:0000313" key="2">
    <source>
        <dbReference type="Proteomes" id="UP000273143"/>
    </source>
</evidence>
<proteinExistence type="predicted"/>
<protein>
    <recommendedName>
        <fullName evidence="3">Metal-dependent hydrolase</fullName>
    </recommendedName>
</protein>
<dbReference type="EMBL" id="CP029822">
    <property type="protein sequence ID" value="AZS50104.1"/>
    <property type="molecule type" value="Genomic_DNA"/>
</dbReference>
<keyword evidence="2" id="KW-1185">Reference proteome</keyword>